<dbReference type="EMBL" id="CP043494">
    <property type="protein sequence ID" value="WNG43017.1"/>
    <property type="molecule type" value="Genomic_DNA"/>
</dbReference>
<accession>A0ABY9WJJ4</accession>
<evidence type="ECO:0000313" key="2">
    <source>
        <dbReference type="Proteomes" id="UP001611383"/>
    </source>
</evidence>
<reference evidence="1 2" key="1">
    <citation type="submission" date="2019-08" db="EMBL/GenBank/DDBJ databases">
        <title>Archangium and Cystobacter genomes.</title>
        <authorList>
            <person name="Chen I.-C.K."/>
            <person name="Wielgoss S."/>
        </authorList>
    </citation>
    <scope>NUCLEOTIDE SEQUENCE [LARGE SCALE GENOMIC DNA]</scope>
    <source>
        <strain evidence="1 2">Cbm 6</strain>
    </source>
</reference>
<dbReference type="Proteomes" id="UP001611383">
    <property type="component" value="Chromosome"/>
</dbReference>
<proteinExistence type="predicted"/>
<gene>
    <name evidence="1" type="ORF">F0U60_02115</name>
</gene>
<evidence type="ECO:0000313" key="1">
    <source>
        <dbReference type="EMBL" id="WNG43017.1"/>
    </source>
</evidence>
<dbReference type="RefSeq" id="WP_395813371.1">
    <property type="nucleotide sequence ID" value="NZ_CP043494.1"/>
</dbReference>
<protein>
    <submittedName>
        <fullName evidence="1">Uncharacterized protein</fullName>
    </submittedName>
</protein>
<keyword evidence="2" id="KW-1185">Reference proteome</keyword>
<sequence>MVRHRSRRTPRSGTRVSGLFIQLLTTEWTTESRGRPGAQRRNATPAAWVLPDAWSGAEDSAFLLHQVYFSEQRRFLPREWTQVRSRAFVEVEAFHIERSAEGARVLLDHGQMGTPGRLEWSGSSRGERHEELFRLRPGEWARGVYNERIPYWETGHWGYCKHVLNVGLLRDAPLDVFVRTAPKTEVLRQFVSRQRGSVAPRAHGPRESSVVS</sequence>
<organism evidence="1 2">
    <name type="scientific">Archangium minus</name>
    <dbReference type="NCBI Taxonomy" id="83450"/>
    <lineage>
        <taxon>Bacteria</taxon>
        <taxon>Pseudomonadati</taxon>
        <taxon>Myxococcota</taxon>
        <taxon>Myxococcia</taxon>
        <taxon>Myxococcales</taxon>
        <taxon>Cystobacterineae</taxon>
        <taxon>Archangiaceae</taxon>
        <taxon>Archangium</taxon>
    </lineage>
</organism>
<name>A0ABY9WJJ4_9BACT</name>